<feature type="compositionally biased region" description="Acidic residues" evidence="1">
    <location>
        <begin position="1"/>
        <end position="14"/>
    </location>
</feature>
<dbReference type="Proteomes" id="UP001500886">
    <property type="component" value="Unassembled WGS sequence"/>
</dbReference>
<gene>
    <name evidence="2" type="ORF">GCM10010315_60120</name>
</gene>
<organism evidence="2 3">
    <name type="scientific">Streptomyces luteosporeus</name>
    <dbReference type="NCBI Taxonomy" id="173856"/>
    <lineage>
        <taxon>Bacteria</taxon>
        <taxon>Bacillati</taxon>
        <taxon>Actinomycetota</taxon>
        <taxon>Actinomycetes</taxon>
        <taxon>Kitasatosporales</taxon>
        <taxon>Streptomycetaceae</taxon>
        <taxon>Streptomyces</taxon>
    </lineage>
</organism>
<evidence type="ECO:0000313" key="2">
    <source>
        <dbReference type="EMBL" id="GAA2726261.1"/>
    </source>
</evidence>
<name>A0ABP6GQD2_9ACTN</name>
<accession>A0ABP6GQD2</accession>
<dbReference type="EMBL" id="BAAASL010000036">
    <property type="protein sequence ID" value="GAA2726261.1"/>
    <property type="molecule type" value="Genomic_DNA"/>
</dbReference>
<proteinExistence type="predicted"/>
<feature type="region of interest" description="Disordered" evidence="1">
    <location>
        <begin position="1"/>
        <end position="33"/>
    </location>
</feature>
<protein>
    <submittedName>
        <fullName evidence="2">Uncharacterized protein</fullName>
    </submittedName>
</protein>
<sequence>MSDDISAEAEDVAEPQEGPRPLGLERTPTGHPGVDAALERLAHADDLDVSGHPQVYEDVHEGLRRALAALDEAPTPKHADHRS</sequence>
<evidence type="ECO:0000313" key="3">
    <source>
        <dbReference type="Proteomes" id="UP001500886"/>
    </source>
</evidence>
<evidence type="ECO:0000256" key="1">
    <source>
        <dbReference type="SAM" id="MobiDB-lite"/>
    </source>
</evidence>
<keyword evidence="3" id="KW-1185">Reference proteome</keyword>
<reference evidence="3" key="1">
    <citation type="journal article" date="2019" name="Int. J. Syst. Evol. Microbiol.">
        <title>The Global Catalogue of Microorganisms (GCM) 10K type strain sequencing project: providing services to taxonomists for standard genome sequencing and annotation.</title>
        <authorList>
            <consortium name="The Broad Institute Genomics Platform"/>
            <consortium name="The Broad Institute Genome Sequencing Center for Infectious Disease"/>
            <person name="Wu L."/>
            <person name="Ma J."/>
        </authorList>
    </citation>
    <scope>NUCLEOTIDE SEQUENCE [LARGE SCALE GENOMIC DNA]</scope>
    <source>
        <strain evidence="3">JCM 4542</strain>
    </source>
</reference>
<dbReference type="RefSeq" id="WP_344440062.1">
    <property type="nucleotide sequence ID" value="NZ_BAAASL010000036.1"/>
</dbReference>
<comment type="caution">
    <text evidence="2">The sequence shown here is derived from an EMBL/GenBank/DDBJ whole genome shotgun (WGS) entry which is preliminary data.</text>
</comment>